<name>A0AA36CFH3_9BILA</name>
<feature type="non-terminal residue" evidence="1">
    <location>
        <position position="1"/>
    </location>
</feature>
<dbReference type="AlphaFoldDB" id="A0AA36CFH3"/>
<gene>
    <name evidence="1" type="ORF">MSPICULIGERA_LOCUS5991</name>
</gene>
<keyword evidence="2" id="KW-1185">Reference proteome</keyword>
<protein>
    <submittedName>
        <fullName evidence="1">Uncharacterized protein</fullName>
    </submittedName>
</protein>
<comment type="caution">
    <text evidence="1">The sequence shown here is derived from an EMBL/GenBank/DDBJ whole genome shotgun (WGS) entry which is preliminary data.</text>
</comment>
<proteinExistence type="predicted"/>
<dbReference type="Proteomes" id="UP001177023">
    <property type="component" value="Unassembled WGS sequence"/>
</dbReference>
<evidence type="ECO:0000313" key="2">
    <source>
        <dbReference type="Proteomes" id="UP001177023"/>
    </source>
</evidence>
<organism evidence="1 2">
    <name type="scientific">Mesorhabditis spiculigera</name>
    <dbReference type="NCBI Taxonomy" id="96644"/>
    <lineage>
        <taxon>Eukaryota</taxon>
        <taxon>Metazoa</taxon>
        <taxon>Ecdysozoa</taxon>
        <taxon>Nematoda</taxon>
        <taxon>Chromadorea</taxon>
        <taxon>Rhabditida</taxon>
        <taxon>Rhabditina</taxon>
        <taxon>Rhabditomorpha</taxon>
        <taxon>Rhabditoidea</taxon>
        <taxon>Rhabditidae</taxon>
        <taxon>Mesorhabditinae</taxon>
        <taxon>Mesorhabditis</taxon>
    </lineage>
</organism>
<sequence>MWGMPKEGKMDPLLMGSHHHMHHLATRIPAAHGRHGMLPGHPMNIVGPSTTAPASLWNADSTRRKRFANNQLGTC</sequence>
<reference evidence="1" key="1">
    <citation type="submission" date="2023-06" db="EMBL/GenBank/DDBJ databases">
        <authorList>
            <person name="Delattre M."/>
        </authorList>
    </citation>
    <scope>NUCLEOTIDE SEQUENCE</scope>
    <source>
        <strain evidence="1">AF72</strain>
    </source>
</reference>
<accession>A0AA36CFH3</accession>
<dbReference type="EMBL" id="CATQJA010001493">
    <property type="protein sequence ID" value="CAJ0567438.1"/>
    <property type="molecule type" value="Genomic_DNA"/>
</dbReference>
<evidence type="ECO:0000313" key="1">
    <source>
        <dbReference type="EMBL" id="CAJ0567438.1"/>
    </source>
</evidence>